<dbReference type="EMBL" id="JBEUOH010000022">
    <property type="protein sequence ID" value="KAL0867811.1"/>
    <property type="molecule type" value="Genomic_DNA"/>
</dbReference>
<sequence length="482" mass="56059">MTPIQRKYRYTTTQKGRQLNNAFYFTKMGQQIRICKTFFMNTLDINNRVIQTVVKKRKDTGLVEEDKRGKHHGHHKLPDGIKESIRNHINSIPRIESHYLRQQTTREFIEGGKTISDLHRDYVEECKRNNKPHGNYVMYAKIFNTEFNLGFFVPKKDRCELCVAYENAENKQNLQQKYDQHLREKELSRQEKQRDKDIASETNIVAVYDLQAVLPVPKGDVSVFYYKSKLNCFNFTISDLVSKKTESFFWHEGVGNRGSDEIGTCLLQFIEKKLSEVSHGSAVDFTFYSDNCGGQNKNKFILALYTYCVLHYEKLNSITHKFLVTGHTQNEGDSVHSVIEKCIKRSLKSGPIYVPSQYAQLIRTAKKTGSPYSVNELSFNDFISLKKLHAELRFGAGNLKIKDVKVVKFMKETPCILYYKNSYEDQDFSEAKIWRTNPEVLPVLKPAYSRQLSISERKKADLMSLVDSNHVPRFYASFYNQL</sequence>
<feature type="domain" description="DUF7869" evidence="1">
    <location>
        <begin position="247"/>
        <end position="346"/>
    </location>
</feature>
<dbReference type="PANTHER" id="PTHR10773:SF19">
    <property type="match status" value="1"/>
</dbReference>
<keyword evidence="3" id="KW-1185">Reference proteome</keyword>
<dbReference type="Proteomes" id="UP001549920">
    <property type="component" value="Unassembled WGS sequence"/>
</dbReference>
<accession>A0ABR3HBL2</accession>
<evidence type="ECO:0000313" key="2">
    <source>
        <dbReference type="EMBL" id="KAL0867811.1"/>
    </source>
</evidence>
<evidence type="ECO:0000313" key="3">
    <source>
        <dbReference type="Proteomes" id="UP001549920"/>
    </source>
</evidence>
<comment type="caution">
    <text evidence="2">The sequence shown here is derived from an EMBL/GenBank/DDBJ whole genome shotgun (WGS) entry which is preliminary data.</text>
</comment>
<evidence type="ECO:0000259" key="1">
    <source>
        <dbReference type="Pfam" id="PF25273"/>
    </source>
</evidence>
<name>A0ABR3HBL2_LOXSC</name>
<dbReference type="Pfam" id="PF25273">
    <property type="entry name" value="DUF7869"/>
    <property type="match status" value="1"/>
</dbReference>
<dbReference type="PANTHER" id="PTHR10773">
    <property type="entry name" value="DNA-DIRECTED RNA POLYMERASES I, II, AND III SUBUNIT RPABC2"/>
    <property type="match status" value="1"/>
</dbReference>
<reference evidence="2 3" key="1">
    <citation type="submission" date="2024-06" db="EMBL/GenBank/DDBJ databases">
        <title>A chromosome-level genome assembly of beet webworm, Loxostege sticticalis.</title>
        <authorList>
            <person name="Zhang Y."/>
        </authorList>
    </citation>
    <scope>NUCLEOTIDE SEQUENCE [LARGE SCALE GENOMIC DNA]</scope>
    <source>
        <strain evidence="2">AQ026</strain>
        <tissue evidence="2">Whole body</tissue>
    </source>
</reference>
<dbReference type="InterPro" id="IPR057191">
    <property type="entry name" value="DUF7869"/>
</dbReference>
<proteinExistence type="predicted"/>
<gene>
    <name evidence="2" type="ORF">ABMA27_008513</name>
</gene>
<organism evidence="2 3">
    <name type="scientific">Loxostege sticticalis</name>
    <name type="common">Beet webworm moth</name>
    <dbReference type="NCBI Taxonomy" id="481309"/>
    <lineage>
        <taxon>Eukaryota</taxon>
        <taxon>Metazoa</taxon>
        <taxon>Ecdysozoa</taxon>
        <taxon>Arthropoda</taxon>
        <taxon>Hexapoda</taxon>
        <taxon>Insecta</taxon>
        <taxon>Pterygota</taxon>
        <taxon>Neoptera</taxon>
        <taxon>Endopterygota</taxon>
        <taxon>Lepidoptera</taxon>
        <taxon>Glossata</taxon>
        <taxon>Ditrysia</taxon>
        <taxon>Pyraloidea</taxon>
        <taxon>Crambidae</taxon>
        <taxon>Pyraustinae</taxon>
        <taxon>Loxostege</taxon>
    </lineage>
</organism>
<protein>
    <recommendedName>
        <fullName evidence="1">DUF7869 domain-containing protein</fullName>
    </recommendedName>
</protein>